<feature type="compositionally biased region" description="Polar residues" evidence="2">
    <location>
        <begin position="196"/>
        <end position="212"/>
    </location>
</feature>
<comment type="caution">
    <text evidence="3">The sequence shown here is derived from an EMBL/GenBank/DDBJ whole genome shotgun (WGS) entry which is preliminary data.</text>
</comment>
<accession>A0A5J5EVL9</accession>
<name>A0A5J5EVL9_9PEZI</name>
<evidence type="ECO:0000256" key="2">
    <source>
        <dbReference type="SAM" id="MobiDB-lite"/>
    </source>
</evidence>
<organism evidence="3 4">
    <name type="scientific">Sphaerosporella brunnea</name>
    <dbReference type="NCBI Taxonomy" id="1250544"/>
    <lineage>
        <taxon>Eukaryota</taxon>
        <taxon>Fungi</taxon>
        <taxon>Dikarya</taxon>
        <taxon>Ascomycota</taxon>
        <taxon>Pezizomycotina</taxon>
        <taxon>Pezizomycetes</taxon>
        <taxon>Pezizales</taxon>
        <taxon>Pyronemataceae</taxon>
        <taxon>Sphaerosporella</taxon>
    </lineage>
</organism>
<evidence type="ECO:0000313" key="4">
    <source>
        <dbReference type="Proteomes" id="UP000326924"/>
    </source>
</evidence>
<dbReference type="Proteomes" id="UP000326924">
    <property type="component" value="Unassembled WGS sequence"/>
</dbReference>
<proteinExistence type="predicted"/>
<feature type="region of interest" description="Disordered" evidence="2">
    <location>
        <begin position="401"/>
        <end position="423"/>
    </location>
</feature>
<feature type="compositionally biased region" description="Low complexity" evidence="2">
    <location>
        <begin position="229"/>
        <end position="260"/>
    </location>
</feature>
<evidence type="ECO:0000313" key="3">
    <source>
        <dbReference type="EMBL" id="KAA8905370.1"/>
    </source>
</evidence>
<feature type="region of interest" description="Disordered" evidence="2">
    <location>
        <begin position="491"/>
        <end position="551"/>
    </location>
</feature>
<feature type="region of interest" description="Disordered" evidence="2">
    <location>
        <begin position="190"/>
        <end position="212"/>
    </location>
</feature>
<protein>
    <submittedName>
        <fullName evidence="3">Uncharacterized protein</fullName>
    </submittedName>
</protein>
<keyword evidence="4" id="KW-1185">Reference proteome</keyword>
<sequence length="551" mass="59916">MSDSTYSFKNKTTAYTPAAMSNSVYIPTSTSLNVKMSSTTASRSDERGATTETIINDSIRSSSGDPNTTTYKQVTELDITRNGSPSMKAIAITSSVDGSSRHESTAAYNKLDGKTTAFTSSYKSMNSINTPFSGNNASSRIESNAYKTLGGNATNFTFPYIPFHKSMKPMNTPSSGNNVSPRIESTAYKTLDGNATKFTSPNGSSLNESTTSYKALDGSPTKFSSYTSLHTSTNSSTCSSDDGTGYGYSSAESTTSYSESDQTDDSYFVSHTANAPFENGGTRSSLKSSSLYGSFVQSTNGSYSFMRSNSSYVPSSMAEAVHLETYPIPSVDCDCDGPYATYDNDGNSRGDEYTSPDANDYYDQSMEMNYSYDSCMGMNGCYDCGSTTINTTINTTATKKANGKAKKAKPTERPAPYTKPATPSPALLKLEREKKEQVRALVALRKAALRVEEEKKAAEEAKKMAAEVEATRQRRRRRAYVLAKRAHRKALEATLPAEAEEPEVSWDDPDEDEVLSDVDPDDDGQDPFPDMASIHPELAMYHKYKRGSGRR</sequence>
<reference evidence="3 4" key="1">
    <citation type="submission" date="2019-09" db="EMBL/GenBank/DDBJ databases">
        <title>Draft genome of the ectomycorrhizal ascomycete Sphaerosporella brunnea.</title>
        <authorList>
            <consortium name="DOE Joint Genome Institute"/>
            <person name="Benucci G.M."/>
            <person name="Marozzi G."/>
            <person name="Antonielli L."/>
            <person name="Sanchez S."/>
            <person name="Marco P."/>
            <person name="Wang X."/>
            <person name="Falini L.B."/>
            <person name="Barry K."/>
            <person name="Haridas S."/>
            <person name="Lipzen A."/>
            <person name="Labutti K."/>
            <person name="Grigoriev I.V."/>
            <person name="Murat C."/>
            <person name="Martin F."/>
            <person name="Albertini E."/>
            <person name="Donnini D."/>
            <person name="Bonito G."/>
        </authorList>
    </citation>
    <scope>NUCLEOTIDE SEQUENCE [LARGE SCALE GENOMIC DNA]</scope>
    <source>
        <strain evidence="3 4">Sb_GMNB300</strain>
    </source>
</reference>
<feature type="compositionally biased region" description="Basic residues" evidence="2">
    <location>
        <begin position="542"/>
        <end position="551"/>
    </location>
</feature>
<feature type="region of interest" description="Disordered" evidence="2">
    <location>
        <begin position="229"/>
        <end position="263"/>
    </location>
</feature>
<keyword evidence="1" id="KW-0175">Coiled coil</keyword>
<feature type="compositionally biased region" description="Acidic residues" evidence="2">
    <location>
        <begin position="498"/>
        <end position="525"/>
    </location>
</feature>
<dbReference type="EMBL" id="VXIS01000100">
    <property type="protein sequence ID" value="KAA8905370.1"/>
    <property type="molecule type" value="Genomic_DNA"/>
</dbReference>
<gene>
    <name evidence="3" type="ORF">FN846DRAFT_983722</name>
</gene>
<evidence type="ECO:0000256" key="1">
    <source>
        <dbReference type="SAM" id="Coils"/>
    </source>
</evidence>
<dbReference type="InParanoid" id="A0A5J5EVL9"/>
<feature type="coiled-coil region" evidence="1">
    <location>
        <begin position="427"/>
        <end position="478"/>
    </location>
</feature>
<dbReference type="AlphaFoldDB" id="A0A5J5EVL9"/>